<reference evidence="1" key="2">
    <citation type="journal article" date="2015" name="Data Brief">
        <title>Shoot transcriptome of the giant reed, Arundo donax.</title>
        <authorList>
            <person name="Barrero R.A."/>
            <person name="Guerrero F.D."/>
            <person name="Moolhuijzen P."/>
            <person name="Goolsby J.A."/>
            <person name="Tidwell J."/>
            <person name="Bellgard S.E."/>
            <person name="Bellgard M.I."/>
        </authorList>
    </citation>
    <scope>NUCLEOTIDE SEQUENCE</scope>
    <source>
        <tissue evidence="1">Shoot tissue taken approximately 20 cm above the soil surface</tissue>
    </source>
</reference>
<dbReference type="EMBL" id="GBRH01216201">
    <property type="protein sequence ID" value="JAD81694.1"/>
    <property type="molecule type" value="Transcribed_RNA"/>
</dbReference>
<accession>A0A0A9CZG4</accession>
<proteinExistence type="predicted"/>
<reference evidence="1" key="1">
    <citation type="submission" date="2014-09" db="EMBL/GenBank/DDBJ databases">
        <authorList>
            <person name="Magalhaes I.L.F."/>
            <person name="Oliveira U."/>
            <person name="Santos F.R."/>
            <person name="Vidigal T.H.D.A."/>
            <person name="Brescovit A.D."/>
            <person name="Santos A.J."/>
        </authorList>
    </citation>
    <scope>NUCLEOTIDE SEQUENCE</scope>
    <source>
        <tissue evidence="1">Shoot tissue taken approximately 20 cm above the soil surface</tissue>
    </source>
</reference>
<dbReference type="AlphaFoldDB" id="A0A0A9CZG4"/>
<evidence type="ECO:0000313" key="1">
    <source>
        <dbReference type="EMBL" id="JAD81694.1"/>
    </source>
</evidence>
<organism evidence="1">
    <name type="scientific">Arundo donax</name>
    <name type="common">Giant reed</name>
    <name type="synonym">Donax arundinaceus</name>
    <dbReference type="NCBI Taxonomy" id="35708"/>
    <lineage>
        <taxon>Eukaryota</taxon>
        <taxon>Viridiplantae</taxon>
        <taxon>Streptophyta</taxon>
        <taxon>Embryophyta</taxon>
        <taxon>Tracheophyta</taxon>
        <taxon>Spermatophyta</taxon>
        <taxon>Magnoliopsida</taxon>
        <taxon>Liliopsida</taxon>
        <taxon>Poales</taxon>
        <taxon>Poaceae</taxon>
        <taxon>PACMAD clade</taxon>
        <taxon>Arundinoideae</taxon>
        <taxon>Arundineae</taxon>
        <taxon>Arundo</taxon>
    </lineage>
</organism>
<protein>
    <submittedName>
        <fullName evidence="1">Uncharacterized protein</fullName>
    </submittedName>
</protein>
<name>A0A0A9CZG4_ARUDO</name>
<sequence length="62" mass="6935">MLSPFAISFTFSTTLYALVESRPEVGSSRNSRDGLWIMSMPIDTLRRSPPETPLIPSSPMYV</sequence>